<accession>A0A2Z4Y7V2</accession>
<dbReference type="Pfam" id="PF12358">
    <property type="entry name" value="DUF3644"/>
    <property type="match status" value="1"/>
</dbReference>
<sequence>MKARSRELLDRAIAAMVAAIDVYNKPDFAYRAESFTILALNAWELLLKARWLALHRNRLSSLYVRQGKADTSLPRYKRARSGNPMTHSLDYLAKKLTEQRQLDENARRNLEALCELRDTAVHFYHRSPELNERVQEIGMACLKNFVAAVQDWFQEDLSRFNFYLMPLSFVAPPPSLEAIQLNRQEKSFLAFLDRLTPEQEDPAARYSVAVNVEVRFVRSKAASAPSVRVTNDPNAPAVRLSEEQIRERYPWDYKELTNRCRQRYSDFKVDQKYHQLRKSLESDRRFAHERRLDPEKPRPKKIFYAPAILEQFDKHYHRRQ</sequence>
<dbReference type="KEGG" id="schv:BRCON_2141"/>
<evidence type="ECO:0000259" key="1">
    <source>
        <dbReference type="Pfam" id="PF12358"/>
    </source>
</evidence>
<protein>
    <recommendedName>
        <fullName evidence="1">DUF3644 domain-containing protein</fullName>
    </recommendedName>
</protein>
<dbReference type="InterPro" id="IPR022104">
    <property type="entry name" value="DUF3644"/>
</dbReference>
<evidence type="ECO:0000313" key="3">
    <source>
        <dbReference type="Proteomes" id="UP000262583"/>
    </source>
</evidence>
<evidence type="ECO:0000313" key="2">
    <source>
        <dbReference type="EMBL" id="AXA36918.1"/>
    </source>
</evidence>
<organism evidence="2 3">
    <name type="scientific">Sumerlaea chitinivorans</name>
    <dbReference type="NCBI Taxonomy" id="2250252"/>
    <lineage>
        <taxon>Bacteria</taxon>
        <taxon>Candidatus Sumerlaeota</taxon>
        <taxon>Candidatus Sumerlaeia</taxon>
        <taxon>Candidatus Sumerlaeales</taxon>
        <taxon>Candidatus Sumerlaeaceae</taxon>
        <taxon>Candidatus Sumerlaea</taxon>
    </lineage>
</organism>
<gene>
    <name evidence="2" type="ORF">BRCON_2141</name>
</gene>
<dbReference type="AlphaFoldDB" id="A0A2Z4Y7V2"/>
<proteinExistence type="predicted"/>
<name>A0A2Z4Y7V2_SUMC1</name>
<dbReference type="EMBL" id="CP030759">
    <property type="protein sequence ID" value="AXA36918.1"/>
    <property type="molecule type" value="Genomic_DNA"/>
</dbReference>
<reference evidence="2 3" key="1">
    <citation type="submission" date="2018-05" db="EMBL/GenBank/DDBJ databases">
        <title>A metagenomic window into the 2 km-deep terrestrial subsurface aquifer revealed taxonomically and functionally diverse microbial community comprising novel uncultured bacterial lineages.</title>
        <authorList>
            <person name="Kadnikov V.V."/>
            <person name="Mardanov A.V."/>
            <person name="Beletsky A.V."/>
            <person name="Banks D."/>
            <person name="Pimenov N.V."/>
            <person name="Frank Y.A."/>
            <person name="Karnachuk O.V."/>
            <person name="Ravin N.V."/>
        </authorList>
    </citation>
    <scope>NUCLEOTIDE SEQUENCE [LARGE SCALE GENOMIC DNA]</scope>
    <source>
        <strain evidence="2">BY</strain>
    </source>
</reference>
<feature type="domain" description="DUF3644" evidence="1">
    <location>
        <begin position="7"/>
        <end position="194"/>
    </location>
</feature>
<dbReference type="Proteomes" id="UP000262583">
    <property type="component" value="Chromosome"/>
</dbReference>